<dbReference type="AlphaFoldDB" id="A0A6L7EXK1"/>
<sequence length="174" mass="18471">MTRRPVPLALCLALVGVVACAVSAVGLLRPEPVPRAVVRPVAAEVAVQPAEAPAAQVLREWDAARAAAWAAGDLDALAALYVPGASAGRRDVAMLRAWVERDLVVTGMSTQLLAVRELRRTPDRWRLEVTDRLAGAVAVGGGVEQPLPSDAATTRQVELRMRDGTWLVASVRTL</sequence>
<evidence type="ECO:0000313" key="2">
    <source>
        <dbReference type="Proteomes" id="UP000473325"/>
    </source>
</evidence>
<evidence type="ECO:0008006" key="3">
    <source>
        <dbReference type="Google" id="ProtNLM"/>
    </source>
</evidence>
<protein>
    <recommendedName>
        <fullName evidence="3">SnoaL-like domain-containing protein</fullName>
    </recommendedName>
</protein>
<evidence type="ECO:0000313" key="1">
    <source>
        <dbReference type="EMBL" id="MXG90596.1"/>
    </source>
</evidence>
<accession>A0A6L7EXK1</accession>
<reference evidence="1 2" key="1">
    <citation type="submission" date="2019-12" db="EMBL/GenBank/DDBJ databases">
        <authorList>
            <person name="Kun Z."/>
        </authorList>
    </citation>
    <scope>NUCLEOTIDE SEQUENCE [LARGE SCALE GENOMIC DNA]</scope>
    <source>
        <strain evidence="1 2">YIM 123512</strain>
    </source>
</reference>
<keyword evidence="2" id="KW-1185">Reference proteome</keyword>
<gene>
    <name evidence="1" type="ORF">GRQ65_13660</name>
</gene>
<proteinExistence type="predicted"/>
<dbReference type="PROSITE" id="PS51257">
    <property type="entry name" value="PROKAR_LIPOPROTEIN"/>
    <property type="match status" value="1"/>
</dbReference>
<name>A0A6L7EXK1_9ACTN</name>
<dbReference type="RefSeq" id="WP_160878535.1">
    <property type="nucleotide sequence ID" value="NZ_WUEK01000008.1"/>
</dbReference>
<dbReference type="EMBL" id="WUEK01000008">
    <property type="protein sequence ID" value="MXG90596.1"/>
    <property type="molecule type" value="Genomic_DNA"/>
</dbReference>
<comment type="caution">
    <text evidence="1">The sequence shown here is derived from an EMBL/GenBank/DDBJ whole genome shotgun (WGS) entry which is preliminary data.</text>
</comment>
<dbReference type="Proteomes" id="UP000473325">
    <property type="component" value="Unassembled WGS sequence"/>
</dbReference>
<organism evidence="1 2">
    <name type="scientific">Nocardioides flavescens</name>
    <dbReference type="NCBI Taxonomy" id="2691959"/>
    <lineage>
        <taxon>Bacteria</taxon>
        <taxon>Bacillati</taxon>
        <taxon>Actinomycetota</taxon>
        <taxon>Actinomycetes</taxon>
        <taxon>Propionibacteriales</taxon>
        <taxon>Nocardioidaceae</taxon>
        <taxon>Nocardioides</taxon>
    </lineage>
</organism>